<name>A0A1S5R1G1_9CAUD</name>
<gene>
    <name evidence="1" type="ORF">PMW_125</name>
</gene>
<sequence>MKYEIRVTSIDPLGFSMLNDVIRLAAEGAVLKEGVYPVLSFPYIVTLEIEADEPPVASATVRVFEMESRKEILPPVAEPVKASTFSLGEDPDKVYTREELDAMEWTQVQDIARNKGITGKQRNKVTNAYLALFDKSQ</sequence>
<reference evidence="1 2" key="1">
    <citation type="submission" date="2016-03" db="EMBL/GenBank/DDBJ databases">
        <title>Characterization of pf16 and phiPMW: Two novel phages infecting Pseudomonas putida PpG1.</title>
        <authorList>
            <person name="Magill D.J."/>
            <person name="Krylov V.N."/>
            <person name="Allen C.C.R."/>
            <person name="McGrath J.W."/>
            <person name="Quinn J.P."/>
            <person name="Kulakov L.A."/>
        </authorList>
    </citation>
    <scope>NUCLEOTIDE SEQUENCE [LARGE SCALE GENOMIC DNA]</scope>
</reference>
<proteinExistence type="predicted"/>
<keyword evidence="2" id="KW-1185">Reference proteome</keyword>
<protein>
    <submittedName>
        <fullName evidence="1">Uncharacterized protein</fullName>
    </submittedName>
</protein>
<dbReference type="Proteomes" id="UP000223738">
    <property type="component" value="Segment"/>
</dbReference>
<accession>A0A1S5R1G1</accession>
<organism evidence="1 2">
    <name type="scientific">Pseudomonas phage phiPMW</name>
    <dbReference type="NCBI Taxonomy" id="1815582"/>
    <lineage>
        <taxon>Viruses</taxon>
        <taxon>Duplodnaviria</taxon>
        <taxon>Heunggongvirae</taxon>
        <taxon>Uroviricota</taxon>
        <taxon>Caudoviricetes</taxon>
        <taxon>Plaisancevirus</taxon>
        <taxon>Plaisancevirus PMW</taxon>
    </lineage>
</organism>
<evidence type="ECO:0000313" key="2">
    <source>
        <dbReference type="Proteomes" id="UP000223738"/>
    </source>
</evidence>
<dbReference type="EMBL" id="KU862660">
    <property type="protein sequence ID" value="ANA49250.1"/>
    <property type="molecule type" value="Genomic_DNA"/>
</dbReference>
<evidence type="ECO:0000313" key="1">
    <source>
        <dbReference type="EMBL" id="ANA49250.1"/>
    </source>
</evidence>